<evidence type="ECO:0000256" key="1">
    <source>
        <dbReference type="ARBA" id="ARBA00004477"/>
    </source>
</evidence>
<accession>A0AAV2QM46</accession>
<dbReference type="EMBL" id="CAXKWB010008948">
    <property type="protein sequence ID" value="CAL4093144.1"/>
    <property type="molecule type" value="Genomic_DNA"/>
</dbReference>
<keyword evidence="4" id="KW-0256">Endoplasmic reticulum</keyword>
<dbReference type="InterPro" id="IPR029008">
    <property type="entry name" value="EMC6-like"/>
</dbReference>
<name>A0AAV2QM46_MEGNR</name>
<dbReference type="GO" id="GO:0097250">
    <property type="term" value="P:mitochondrial respirasome assembly"/>
    <property type="evidence" value="ECO:0007669"/>
    <property type="project" value="InterPro"/>
</dbReference>
<organism evidence="8 9">
    <name type="scientific">Meganyctiphanes norvegica</name>
    <name type="common">Northern krill</name>
    <name type="synonym">Thysanopoda norvegica</name>
    <dbReference type="NCBI Taxonomy" id="48144"/>
    <lineage>
        <taxon>Eukaryota</taxon>
        <taxon>Metazoa</taxon>
        <taxon>Ecdysozoa</taxon>
        <taxon>Arthropoda</taxon>
        <taxon>Crustacea</taxon>
        <taxon>Multicrustacea</taxon>
        <taxon>Malacostraca</taxon>
        <taxon>Eumalacostraca</taxon>
        <taxon>Eucarida</taxon>
        <taxon>Euphausiacea</taxon>
        <taxon>Euphausiidae</taxon>
        <taxon>Meganyctiphanes</taxon>
    </lineage>
</organism>
<keyword evidence="5 7" id="KW-1133">Transmembrane helix</keyword>
<comment type="similarity">
    <text evidence="2">Belongs to the EMC6 family.</text>
</comment>
<feature type="transmembrane region" description="Helical" evidence="7">
    <location>
        <begin position="52"/>
        <end position="71"/>
    </location>
</feature>
<evidence type="ECO:0000256" key="2">
    <source>
        <dbReference type="ARBA" id="ARBA00009436"/>
    </source>
</evidence>
<dbReference type="AlphaFoldDB" id="A0AAV2QM46"/>
<evidence type="ECO:0000256" key="5">
    <source>
        <dbReference type="ARBA" id="ARBA00022989"/>
    </source>
</evidence>
<evidence type="ECO:0000313" key="8">
    <source>
        <dbReference type="EMBL" id="CAL4093144.1"/>
    </source>
</evidence>
<dbReference type="Pfam" id="PF07019">
    <property type="entry name" value="EMC6"/>
    <property type="match status" value="1"/>
</dbReference>
<protein>
    <submittedName>
        <fullName evidence="8">Uncharacterized protein</fullName>
    </submittedName>
</protein>
<reference evidence="8 9" key="1">
    <citation type="submission" date="2024-05" db="EMBL/GenBank/DDBJ databases">
        <authorList>
            <person name="Wallberg A."/>
        </authorList>
    </citation>
    <scope>NUCLEOTIDE SEQUENCE [LARGE SCALE GENOMIC DNA]</scope>
</reference>
<dbReference type="GO" id="GO:0005789">
    <property type="term" value="C:endoplasmic reticulum membrane"/>
    <property type="evidence" value="ECO:0007669"/>
    <property type="project" value="UniProtKB-SubCell"/>
</dbReference>
<dbReference type="InterPro" id="IPR010742">
    <property type="entry name" value="RCAF1"/>
</dbReference>
<keyword evidence="3 7" id="KW-0812">Transmembrane</keyword>
<gene>
    <name evidence="8" type="ORF">MNOR_LOCUS14735</name>
</gene>
<dbReference type="Proteomes" id="UP001497623">
    <property type="component" value="Unassembled WGS sequence"/>
</dbReference>
<dbReference type="PANTHER" id="PTHR12906">
    <property type="entry name" value="PROTEIN C20ORF24 RAB5-INTERACTING PROTEIN"/>
    <property type="match status" value="1"/>
</dbReference>
<evidence type="ECO:0000256" key="4">
    <source>
        <dbReference type="ARBA" id="ARBA00022824"/>
    </source>
</evidence>
<feature type="non-terminal residue" evidence="8">
    <location>
        <position position="119"/>
    </location>
</feature>
<keyword evidence="9" id="KW-1185">Reference proteome</keyword>
<sequence>MSMPKKKMLVLQNFRKKSGSSAPARHKKASCLDSRFIKNGHQWSLKDEFLDVIYWGRQILGILLGLVWGFIPLKGFIALFLVYGGGMILMFDSSFERSVEEAQFAGRGELPGEGLSVWF</sequence>
<comment type="caution">
    <text evidence="8">The sequence shown here is derived from an EMBL/GenBank/DDBJ whole genome shotgun (WGS) entry which is preliminary data.</text>
</comment>
<evidence type="ECO:0000256" key="7">
    <source>
        <dbReference type="SAM" id="Phobius"/>
    </source>
</evidence>
<evidence type="ECO:0000313" key="9">
    <source>
        <dbReference type="Proteomes" id="UP001497623"/>
    </source>
</evidence>
<evidence type="ECO:0000256" key="3">
    <source>
        <dbReference type="ARBA" id="ARBA00022692"/>
    </source>
</evidence>
<comment type="subcellular location">
    <subcellularLocation>
        <location evidence="1">Endoplasmic reticulum membrane</location>
        <topology evidence="1">Multi-pass membrane protein</topology>
    </subcellularLocation>
</comment>
<evidence type="ECO:0000256" key="6">
    <source>
        <dbReference type="ARBA" id="ARBA00023136"/>
    </source>
</evidence>
<keyword evidence="6 7" id="KW-0472">Membrane</keyword>
<proteinExistence type="inferred from homology"/>
<dbReference type="GO" id="GO:0005739">
    <property type="term" value="C:mitochondrion"/>
    <property type="evidence" value="ECO:0007669"/>
    <property type="project" value="GOC"/>
</dbReference>
<dbReference type="PANTHER" id="PTHR12906:SF0">
    <property type="entry name" value="GEL COMPLEX SUBUNIT OPTI"/>
    <property type="match status" value="1"/>
</dbReference>